<dbReference type="GO" id="GO:0030117">
    <property type="term" value="C:membrane coat"/>
    <property type="evidence" value="ECO:0007669"/>
    <property type="project" value="InterPro"/>
</dbReference>
<evidence type="ECO:0000313" key="8">
    <source>
        <dbReference type="Proteomes" id="UP000193685"/>
    </source>
</evidence>
<dbReference type="EMBL" id="MCFI01000004">
    <property type="protein sequence ID" value="ORY85605.1"/>
    <property type="molecule type" value="Genomic_DNA"/>
</dbReference>
<dbReference type="GeneID" id="63784162"/>
<evidence type="ECO:0000256" key="1">
    <source>
        <dbReference type="ARBA" id="ARBA00004308"/>
    </source>
</evidence>
<evidence type="ECO:0000259" key="6">
    <source>
        <dbReference type="Pfam" id="PF01602"/>
    </source>
</evidence>
<feature type="domain" description="Clathrin/coatomer adaptor adaptin-like N-terminal" evidence="6">
    <location>
        <begin position="40"/>
        <end position="574"/>
    </location>
</feature>
<keyword evidence="4" id="KW-0653">Protein transport</keyword>
<dbReference type="STRING" id="56484.A0A1Y2FSB4"/>
<dbReference type="GO" id="GO:0012505">
    <property type="term" value="C:endomembrane system"/>
    <property type="evidence" value="ECO:0007669"/>
    <property type="project" value="UniProtKB-SubCell"/>
</dbReference>
<reference evidence="7 8" key="1">
    <citation type="submission" date="2016-07" db="EMBL/GenBank/DDBJ databases">
        <title>Pervasive Adenine N6-methylation of Active Genes in Fungi.</title>
        <authorList>
            <consortium name="DOE Joint Genome Institute"/>
            <person name="Mondo S.J."/>
            <person name="Dannebaum R.O."/>
            <person name="Kuo R.C."/>
            <person name="Labutti K."/>
            <person name="Haridas S."/>
            <person name="Kuo A."/>
            <person name="Salamov A."/>
            <person name="Ahrendt S.R."/>
            <person name="Lipzen A."/>
            <person name="Sullivan W."/>
            <person name="Andreopoulos W.B."/>
            <person name="Clum A."/>
            <person name="Lindquist E."/>
            <person name="Daum C."/>
            <person name="Ramamoorthy G.K."/>
            <person name="Gryganskyi A."/>
            <person name="Culley D."/>
            <person name="Magnuson J.K."/>
            <person name="James T.Y."/>
            <person name="O'Malley M.A."/>
            <person name="Stajich J.E."/>
            <person name="Spatafora J.W."/>
            <person name="Visel A."/>
            <person name="Grigoriev I.V."/>
        </authorList>
    </citation>
    <scope>NUCLEOTIDE SEQUENCE [LARGE SCALE GENOMIC DNA]</scope>
    <source>
        <strain evidence="7 8">12-1054</strain>
    </source>
</reference>
<gene>
    <name evidence="7" type="ORF">BCR37DRAFT_344445</name>
</gene>
<dbReference type="RefSeq" id="XP_040727087.1">
    <property type="nucleotide sequence ID" value="XM_040867563.1"/>
</dbReference>
<dbReference type="InterPro" id="IPR002553">
    <property type="entry name" value="Clathrin/coatomer_adapt-like_N"/>
</dbReference>
<dbReference type="GO" id="GO:0006886">
    <property type="term" value="P:intracellular protein transport"/>
    <property type="evidence" value="ECO:0007669"/>
    <property type="project" value="InterPro"/>
</dbReference>
<dbReference type="PIRSF" id="PIRSF002291">
    <property type="entry name" value="AP_complex_beta"/>
    <property type="match status" value="1"/>
</dbReference>
<name>A0A1Y2FSB4_PROLT</name>
<dbReference type="OrthoDB" id="10254310at2759"/>
<evidence type="ECO:0000256" key="5">
    <source>
        <dbReference type="ARBA" id="ARBA00023136"/>
    </source>
</evidence>
<keyword evidence="3" id="KW-0813">Transport</keyword>
<dbReference type="InterPro" id="IPR016024">
    <property type="entry name" value="ARM-type_fold"/>
</dbReference>
<comment type="subcellular location">
    <subcellularLocation>
        <location evidence="1">Endomembrane system</location>
    </subcellularLocation>
</comment>
<dbReference type="OMA" id="GMNEHKG"/>
<comment type="similarity">
    <text evidence="2">Belongs to the adaptor complexes large subunit family.</text>
</comment>
<dbReference type="SUPFAM" id="SSF48371">
    <property type="entry name" value="ARM repeat"/>
    <property type="match status" value="1"/>
</dbReference>
<dbReference type="PANTHER" id="PTHR11134">
    <property type="entry name" value="ADAPTOR COMPLEX SUBUNIT BETA FAMILY MEMBER"/>
    <property type="match status" value="1"/>
</dbReference>
<evidence type="ECO:0000313" key="7">
    <source>
        <dbReference type="EMBL" id="ORY85605.1"/>
    </source>
</evidence>
<comment type="caution">
    <text evidence="7">The sequence shown here is derived from an EMBL/GenBank/DDBJ whole genome shotgun (WGS) entry which is preliminary data.</text>
</comment>
<dbReference type="Pfam" id="PF01602">
    <property type="entry name" value="Adaptin_N"/>
    <property type="match status" value="1"/>
</dbReference>
<protein>
    <submittedName>
        <fullName evidence="7">Clathrin/coatomer adaptor, adaptin-like protein</fullName>
    </submittedName>
</protein>
<dbReference type="GO" id="GO:0030276">
    <property type="term" value="F:clathrin binding"/>
    <property type="evidence" value="ECO:0007669"/>
    <property type="project" value="InterPro"/>
</dbReference>
<evidence type="ECO:0000256" key="4">
    <source>
        <dbReference type="ARBA" id="ARBA00022927"/>
    </source>
</evidence>
<accession>A0A1Y2FSB4</accession>
<evidence type="ECO:0000256" key="2">
    <source>
        <dbReference type="ARBA" id="ARBA00006613"/>
    </source>
</evidence>
<dbReference type="InterPro" id="IPR016342">
    <property type="entry name" value="AP_complex_bsu_1_2_4"/>
</dbReference>
<sequence>MQWASKVSAIAEQARGLTLEAAQSVGSRYTTTGSADDSRSFDFAKALDARSDREKIDGMQRLLVLSARGEDMSVWFASVVKNVASSSLELRKLVYLYITRYAESQPDLALLSINTIQKALSDQNQLVRALALRVMTSIRVPSISGIALLAIKRCQADSSFYVRKTAAMALVKTYALDPTLQKQLLDILKILLADDDAAVFCSAVEAYEALASDRVELLHPHYRRACGMLSQMDEFGQVNVLRVLVRYARTCFTSPSVEEPHKDEADFYSEETTRSARVEADLALLLRSVENLLYSSSSAVILAASQAIQHLGVPADLNKLASPLVAQLRQPAEIRQIVLANIAVLCLDHATIFSPFAKHFLVYPGDAQDVWTLKLEILTLLITESNAALVLGELEQYSKDETNVLLSCAAIRAIGQCAQRQPMFVASCVDLLFSHLQSANSARIAEAVLSLRLLIQLNPTEHLESTKKLLRSLDDIVAPAARACIFWLAAEQATLLPRVVPDVLRIGVKHFAKEHESVRLQIVILAVKLYTLHSPIMPMADSRVPQLYAHLMHLCRYDTSYDLRDRLRTYKVLASS</sequence>
<keyword evidence="5" id="KW-0472">Membrane</keyword>
<evidence type="ECO:0000256" key="3">
    <source>
        <dbReference type="ARBA" id="ARBA00022448"/>
    </source>
</evidence>
<dbReference type="AlphaFoldDB" id="A0A1Y2FSB4"/>
<dbReference type="InterPro" id="IPR011989">
    <property type="entry name" value="ARM-like"/>
</dbReference>
<feature type="non-terminal residue" evidence="7">
    <location>
        <position position="576"/>
    </location>
</feature>
<dbReference type="GO" id="GO:0016192">
    <property type="term" value="P:vesicle-mediated transport"/>
    <property type="evidence" value="ECO:0007669"/>
    <property type="project" value="InterPro"/>
</dbReference>
<dbReference type="Gene3D" id="1.25.10.10">
    <property type="entry name" value="Leucine-rich Repeat Variant"/>
    <property type="match status" value="1"/>
</dbReference>
<organism evidence="7 8">
    <name type="scientific">Protomyces lactucae-debilis</name>
    <dbReference type="NCBI Taxonomy" id="2754530"/>
    <lineage>
        <taxon>Eukaryota</taxon>
        <taxon>Fungi</taxon>
        <taxon>Dikarya</taxon>
        <taxon>Ascomycota</taxon>
        <taxon>Taphrinomycotina</taxon>
        <taxon>Taphrinomycetes</taxon>
        <taxon>Taphrinales</taxon>
        <taxon>Protomycetaceae</taxon>
        <taxon>Protomyces</taxon>
    </lineage>
</organism>
<keyword evidence="8" id="KW-1185">Reference proteome</keyword>
<dbReference type="Proteomes" id="UP000193685">
    <property type="component" value="Unassembled WGS sequence"/>
</dbReference>
<dbReference type="InterPro" id="IPR026739">
    <property type="entry name" value="AP_beta"/>
</dbReference>
<proteinExistence type="inferred from homology"/>